<comment type="cofactor">
    <cofactor evidence="1">
        <name>Mg(2+)</name>
        <dbReference type="ChEBI" id="CHEBI:18420"/>
    </cofactor>
</comment>
<gene>
    <name evidence="13" type="primary">cca</name>
    <name evidence="13" type="ORF">TR69_WS6001000652</name>
</gene>
<reference evidence="13 14" key="1">
    <citation type="submission" date="2015-02" db="EMBL/GenBank/DDBJ databases">
        <title>Improved understanding of the partial-nitritation anammox process through 23 genomes representing the majority of the microbial community.</title>
        <authorList>
            <person name="Speth D.R."/>
            <person name="In T Zandt M."/>
            <person name="Guerrero Cruz S."/>
            <person name="Jetten M.S."/>
            <person name="Dutilh B.E."/>
        </authorList>
    </citation>
    <scope>NUCLEOTIDE SEQUENCE [LARGE SCALE GENOMIC DNA]</scope>
    <source>
        <strain evidence="13">OLB20</strain>
    </source>
</reference>
<dbReference type="GO" id="GO:0003723">
    <property type="term" value="F:RNA binding"/>
    <property type="evidence" value="ECO:0007669"/>
    <property type="project" value="UniProtKB-KW"/>
</dbReference>
<dbReference type="InterPro" id="IPR043519">
    <property type="entry name" value="NT_sf"/>
</dbReference>
<dbReference type="GO" id="GO:0008033">
    <property type="term" value="P:tRNA processing"/>
    <property type="evidence" value="ECO:0007669"/>
    <property type="project" value="UniProtKB-KW"/>
</dbReference>
<dbReference type="AlphaFoldDB" id="A0A136LYC2"/>
<keyword evidence="4 13" id="KW-0548">Nucleotidyltransferase</keyword>
<dbReference type="PANTHER" id="PTHR47545">
    <property type="entry name" value="MULTIFUNCTIONAL CCA PROTEIN"/>
    <property type="match status" value="1"/>
</dbReference>
<keyword evidence="10 11" id="KW-0694">RNA-binding</keyword>
<protein>
    <submittedName>
        <fullName evidence="13">CCA-adding enzyme</fullName>
        <ecNumber evidence="13">2.7.7.72</ecNumber>
    </submittedName>
</protein>
<dbReference type="InterPro" id="IPR032810">
    <property type="entry name" value="CCA-adding_enz_C"/>
</dbReference>
<accession>A0A136LYC2</accession>
<organism evidence="13 14">
    <name type="scientific">candidate division WS6 bacterium OLB20</name>
    <dbReference type="NCBI Taxonomy" id="1617426"/>
    <lineage>
        <taxon>Bacteria</taxon>
        <taxon>Candidatus Dojkabacteria</taxon>
    </lineage>
</organism>
<evidence type="ECO:0000256" key="10">
    <source>
        <dbReference type="ARBA" id="ARBA00022884"/>
    </source>
</evidence>
<dbReference type="SMART" id="SM00471">
    <property type="entry name" value="HDc"/>
    <property type="match status" value="1"/>
</dbReference>
<dbReference type="Pfam" id="PF01966">
    <property type="entry name" value="HD"/>
    <property type="match status" value="1"/>
</dbReference>
<dbReference type="NCBIfam" id="TIGR00277">
    <property type="entry name" value="HDIG"/>
    <property type="match status" value="1"/>
</dbReference>
<keyword evidence="2 11" id="KW-0808">Transferase</keyword>
<keyword evidence="6" id="KW-0547">Nucleotide-binding</keyword>
<dbReference type="PATRIC" id="fig|1617426.3.peg.649"/>
<dbReference type="Pfam" id="PF12627">
    <property type="entry name" value="PolyA_pol_RNAbd"/>
    <property type="match status" value="1"/>
</dbReference>
<feature type="domain" description="HD/PDEase" evidence="12">
    <location>
        <begin position="184"/>
        <end position="328"/>
    </location>
</feature>
<evidence type="ECO:0000313" key="14">
    <source>
        <dbReference type="Proteomes" id="UP000070457"/>
    </source>
</evidence>
<dbReference type="Gene3D" id="1.10.3090.10">
    <property type="entry name" value="cca-adding enzyme, domain 2"/>
    <property type="match status" value="1"/>
</dbReference>
<evidence type="ECO:0000256" key="11">
    <source>
        <dbReference type="RuleBase" id="RU003953"/>
    </source>
</evidence>
<keyword evidence="3" id="KW-0819">tRNA processing</keyword>
<evidence type="ECO:0000313" key="13">
    <source>
        <dbReference type="EMBL" id="KXK26645.1"/>
    </source>
</evidence>
<dbReference type="GO" id="GO:0042245">
    <property type="term" value="P:RNA repair"/>
    <property type="evidence" value="ECO:0007669"/>
    <property type="project" value="UniProtKB-KW"/>
</dbReference>
<dbReference type="Gene3D" id="3.30.460.10">
    <property type="entry name" value="Beta Polymerase, domain 2"/>
    <property type="match status" value="1"/>
</dbReference>
<dbReference type="InterPro" id="IPR006674">
    <property type="entry name" value="HD_domain"/>
</dbReference>
<dbReference type="InterPro" id="IPR003607">
    <property type="entry name" value="HD/PDEase_dom"/>
</dbReference>
<comment type="caution">
    <text evidence="13">The sequence shown here is derived from an EMBL/GenBank/DDBJ whole genome shotgun (WGS) entry which is preliminary data.</text>
</comment>
<dbReference type="InterPro" id="IPR002646">
    <property type="entry name" value="PolA_pol_head_dom"/>
</dbReference>
<dbReference type="PANTHER" id="PTHR47545:SF1">
    <property type="entry name" value="MULTIFUNCTIONAL CCA PROTEIN"/>
    <property type="match status" value="1"/>
</dbReference>
<keyword evidence="7" id="KW-0692">RNA repair</keyword>
<evidence type="ECO:0000256" key="2">
    <source>
        <dbReference type="ARBA" id="ARBA00022679"/>
    </source>
</evidence>
<evidence type="ECO:0000256" key="9">
    <source>
        <dbReference type="ARBA" id="ARBA00022842"/>
    </source>
</evidence>
<sequence>MEDKQGERFEVEVTTYRKEEDYYGGRWPGKVEFSTALEEDLARRDFTVNAMAIDFADLFDASATTDEVIVDPFGGNADLAARIIRSVRDPLERLSEDGLRSYKACRLAAELGFEIEPRTFEAITETLHVADQISRERIRDELNKLLLHSPKPSTGIDLMRRSGLLGLFMPELLETIGVTQPEWHEDDVYTHSLKTLDLAPDSVRLAALLHDIGKPSTRSEDETGIHFYSHDVAGAAIAKEIMTRLRYSSREITRVSELIRWHMFYYPSADWRKEHGMEKLQDSDGGWTDSAVRRFIQRVGEDLLEDLFKLRIADATANPKSSFDPSEIRELEKRISQVRSQELVLKISDLSISGEDLKQMGISPGPVMGNILNRILDMVIEEPILNERDTLLKIASEMSRDMKTE</sequence>
<evidence type="ECO:0000259" key="12">
    <source>
        <dbReference type="SMART" id="SM00471"/>
    </source>
</evidence>
<keyword evidence="8" id="KW-0067">ATP-binding</keyword>
<dbReference type="CDD" id="cd00077">
    <property type="entry name" value="HDc"/>
    <property type="match status" value="1"/>
</dbReference>
<dbReference type="Proteomes" id="UP000070457">
    <property type="component" value="Unassembled WGS sequence"/>
</dbReference>
<dbReference type="GO" id="GO:0005524">
    <property type="term" value="F:ATP binding"/>
    <property type="evidence" value="ECO:0007669"/>
    <property type="project" value="UniProtKB-KW"/>
</dbReference>
<name>A0A136LYC2_9BACT</name>
<dbReference type="SUPFAM" id="SSF81891">
    <property type="entry name" value="Poly A polymerase C-terminal region-like"/>
    <property type="match status" value="1"/>
</dbReference>
<dbReference type="Gene3D" id="1.10.246.80">
    <property type="match status" value="1"/>
</dbReference>
<evidence type="ECO:0000256" key="4">
    <source>
        <dbReference type="ARBA" id="ARBA00022695"/>
    </source>
</evidence>
<dbReference type="EMBL" id="JYNZ01000003">
    <property type="protein sequence ID" value="KXK26645.1"/>
    <property type="molecule type" value="Genomic_DNA"/>
</dbReference>
<dbReference type="GO" id="GO:0004810">
    <property type="term" value="F:CCA tRNA nucleotidyltransferase activity"/>
    <property type="evidence" value="ECO:0007669"/>
    <property type="project" value="UniProtKB-EC"/>
</dbReference>
<evidence type="ECO:0000256" key="6">
    <source>
        <dbReference type="ARBA" id="ARBA00022741"/>
    </source>
</evidence>
<proteinExistence type="inferred from homology"/>
<evidence type="ECO:0000256" key="7">
    <source>
        <dbReference type="ARBA" id="ARBA00022800"/>
    </source>
</evidence>
<dbReference type="InterPro" id="IPR050124">
    <property type="entry name" value="tRNA_CCA-adding_enzyme"/>
</dbReference>
<dbReference type="SUPFAM" id="SSF81301">
    <property type="entry name" value="Nucleotidyltransferase"/>
    <property type="match status" value="1"/>
</dbReference>
<dbReference type="Pfam" id="PF01743">
    <property type="entry name" value="PolyA_pol"/>
    <property type="match status" value="1"/>
</dbReference>
<comment type="similarity">
    <text evidence="11">Belongs to the tRNA nucleotidyltransferase/poly(A) polymerase family.</text>
</comment>
<dbReference type="EC" id="2.7.7.72" evidence="13"/>
<evidence type="ECO:0000256" key="8">
    <source>
        <dbReference type="ARBA" id="ARBA00022840"/>
    </source>
</evidence>
<dbReference type="GO" id="GO:0046872">
    <property type="term" value="F:metal ion binding"/>
    <property type="evidence" value="ECO:0007669"/>
    <property type="project" value="UniProtKB-KW"/>
</dbReference>
<keyword evidence="5" id="KW-0479">Metal-binding</keyword>
<dbReference type="InterPro" id="IPR006675">
    <property type="entry name" value="HDIG_dom"/>
</dbReference>
<keyword evidence="9" id="KW-0460">Magnesium</keyword>
<evidence type="ECO:0000256" key="5">
    <source>
        <dbReference type="ARBA" id="ARBA00022723"/>
    </source>
</evidence>
<dbReference type="Pfam" id="PF13735">
    <property type="entry name" value="tRNA_NucTran2_2"/>
    <property type="match status" value="1"/>
</dbReference>
<dbReference type="STRING" id="1617426.TR69_WS6001000652"/>
<evidence type="ECO:0000256" key="3">
    <source>
        <dbReference type="ARBA" id="ARBA00022694"/>
    </source>
</evidence>
<dbReference type="InterPro" id="IPR032828">
    <property type="entry name" value="PolyA_RNA-bd"/>
</dbReference>
<evidence type="ECO:0000256" key="1">
    <source>
        <dbReference type="ARBA" id="ARBA00001946"/>
    </source>
</evidence>